<gene>
    <name evidence="13" type="ORF">METZ01_LOCUS41101</name>
</gene>
<reference evidence="13" key="1">
    <citation type="submission" date="2018-05" db="EMBL/GenBank/DDBJ databases">
        <authorList>
            <person name="Lanie J.A."/>
            <person name="Ng W.-L."/>
            <person name="Kazmierczak K.M."/>
            <person name="Andrzejewski T.M."/>
            <person name="Davidsen T.M."/>
            <person name="Wayne K.J."/>
            <person name="Tettelin H."/>
            <person name="Glass J.I."/>
            <person name="Rusch D."/>
            <person name="Podicherti R."/>
            <person name="Tsui H.-C.T."/>
            <person name="Winkler M.E."/>
        </authorList>
    </citation>
    <scope>NUCLEOTIDE SEQUENCE</scope>
</reference>
<dbReference type="NCBIfam" id="TIGR00046">
    <property type="entry name" value="RsmE family RNA methyltransferase"/>
    <property type="match status" value="1"/>
</dbReference>
<evidence type="ECO:0000256" key="3">
    <source>
        <dbReference type="ARBA" id="ARBA00012328"/>
    </source>
</evidence>
<evidence type="ECO:0000256" key="9">
    <source>
        <dbReference type="ARBA" id="ARBA00025699"/>
    </source>
</evidence>
<dbReference type="GO" id="GO:0070475">
    <property type="term" value="P:rRNA base methylation"/>
    <property type="evidence" value="ECO:0007669"/>
    <property type="project" value="TreeGrafter"/>
</dbReference>
<organism evidence="13">
    <name type="scientific">marine metagenome</name>
    <dbReference type="NCBI Taxonomy" id="408172"/>
    <lineage>
        <taxon>unclassified sequences</taxon>
        <taxon>metagenomes</taxon>
        <taxon>ecological metagenomes</taxon>
    </lineage>
</organism>
<dbReference type="InterPro" id="IPR006700">
    <property type="entry name" value="RsmE"/>
</dbReference>
<dbReference type="Gene3D" id="3.40.1280.10">
    <property type="match status" value="1"/>
</dbReference>
<proteinExistence type="inferred from homology"/>
<keyword evidence="4" id="KW-0963">Cytoplasm</keyword>
<dbReference type="InterPro" id="IPR046887">
    <property type="entry name" value="RsmE_PUA-like"/>
</dbReference>
<dbReference type="GO" id="GO:0070042">
    <property type="term" value="F:rRNA (uridine-N3-)-methyltransferase activity"/>
    <property type="evidence" value="ECO:0007669"/>
    <property type="project" value="TreeGrafter"/>
</dbReference>
<comment type="function">
    <text evidence="9">Specifically methylates the N3 position of the uracil ring of uridine 1498 (m3U1498) in 16S rRNA. Acts on the fully assembled 30S ribosomal subunit.</text>
</comment>
<dbReference type="EC" id="2.1.1.193" evidence="3"/>
<evidence type="ECO:0000256" key="7">
    <source>
        <dbReference type="ARBA" id="ARBA00022679"/>
    </source>
</evidence>
<dbReference type="SUPFAM" id="SSF75217">
    <property type="entry name" value="alpha/beta knot"/>
    <property type="match status" value="1"/>
</dbReference>
<evidence type="ECO:0000256" key="1">
    <source>
        <dbReference type="ARBA" id="ARBA00004496"/>
    </source>
</evidence>
<dbReference type="AlphaFoldDB" id="A0A381REH5"/>
<comment type="similarity">
    <text evidence="2">Belongs to the RNA methyltransferase RsmE family.</text>
</comment>
<dbReference type="GO" id="GO:0005737">
    <property type="term" value="C:cytoplasm"/>
    <property type="evidence" value="ECO:0007669"/>
    <property type="project" value="UniProtKB-SubCell"/>
</dbReference>
<evidence type="ECO:0000313" key="13">
    <source>
        <dbReference type="EMBL" id="SUZ88247.1"/>
    </source>
</evidence>
<dbReference type="InterPro" id="IPR029026">
    <property type="entry name" value="tRNA_m1G_MTases_N"/>
</dbReference>
<evidence type="ECO:0000256" key="10">
    <source>
        <dbReference type="ARBA" id="ARBA00047944"/>
    </source>
</evidence>
<protein>
    <recommendedName>
        <fullName evidence="3">16S rRNA (uracil(1498)-N(3))-methyltransferase</fullName>
        <ecNumber evidence="3">2.1.1.193</ecNumber>
    </recommendedName>
</protein>
<dbReference type="PIRSF" id="PIRSF015601">
    <property type="entry name" value="MTase_slr0722"/>
    <property type="match status" value="1"/>
</dbReference>
<dbReference type="EMBL" id="UINC01001760">
    <property type="protein sequence ID" value="SUZ88247.1"/>
    <property type="molecule type" value="Genomic_DNA"/>
</dbReference>
<evidence type="ECO:0000259" key="12">
    <source>
        <dbReference type="Pfam" id="PF20260"/>
    </source>
</evidence>
<dbReference type="Pfam" id="PF20260">
    <property type="entry name" value="PUA_4"/>
    <property type="match status" value="1"/>
</dbReference>
<keyword evidence="8" id="KW-0949">S-adenosyl-L-methionine</keyword>
<evidence type="ECO:0000256" key="6">
    <source>
        <dbReference type="ARBA" id="ARBA00022603"/>
    </source>
</evidence>
<evidence type="ECO:0000256" key="8">
    <source>
        <dbReference type="ARBA" id="ARBA00022691"/>
    </source>
</evidence>
<dbReference type="InterPro" id="IPR046886">
    <property type="entry name" value="RsmE_MTase_dom"/>
</dbReference>
<keyword evidence="6" id="KW-0489">Methyltransferase</keyword>
<dbReference type="CDD" id="cd18084">
    <property type="entry name" value="RsmE-like"/>
    <property type="match status" value="1"/>
</dbReference>
<keyword evidence="5" id="KW-0698">rRNA processing</keyword>
<dbReference type="SUPFAM" id="SSF88697">
    <property type="entry name" value="PUA domain-like"/>
    <property type="match status" value="1"/>
</dbReference>
<sequence>MSYFIFDGVLECGQPFELKGEEARHVLKSRRMRSGEHFLIQDQNGQRFDAVLKSSGRDSLSFVPENSVAVPQASALRLEILQALPKEKTLDWILQKTTELGVSRLDFFCGNHSPNSFHFSQQKRQLIRWQRIVLEACKQCGRQHPPEIFFHESLEAALEILPECANSWILSPDCEESVCWNNLDTDTAQQQLFQRVLIGPEGGLHPDEFKLALRSGMRPVELGPRILRAETAAVSAVSILQFLWGDLS</sequence>
<keyword evidence="7" id="KW-0808">Transferase</keyword>
<feature type="domain" description="Ribosomal RNA small subunit methyltransferase E methyltransferase" evidence="11">
    <location>
        <begin position="75"/>
        <end position="241"/>
    </location>
</feature>
<comment type="catalytic activity">
    <reaction evidence="10">
        <text>uridine(1498) in 16S rRNA + S-adenosyl-L-methionine = N(3)-methyluridine(1498) in 16S rRNA + S-adenosyl-L-homocysteine + H(+)</text>
        <dbReference type="Rhea" id="RHEA:42920"/>
        <dbReference type="Rhea" id="RHEA-COMP:10283"/>
        <dbReference type="Rhea" id="RHEA-COMP:10284"/>
        <dbReference type="ChEBI" id="CHEBI:15378"/>
        <dbReference type="ChEBI" id="CHEBI:57856"/>
        <dbReference type="ChEBI" id="CHEBI:59789"/>
        <dbReference type="ChEBI" id="CHEBI:65315"/>
        <dbReference type="ChEBI" id="CHEBI:74502"/>
        <dbReference type="EC" id="2.1.1.193"/>
    </reaction>
</comment>
<comment type="subcellular location">
    <subcellularLocation>
        <location evidence="1">Cytoplasm</location>
    </subcellularLocation>
</comment>
<dbReference type="PANTHER" id="PTHR30027">
    <property type="entry name" value="RIBOSOMAL RNA SMALL SUBUNIT METHYLTRANSFERASE E"/>
    <property type="match status" value="1"/>
</dbReference>
<dbReference type="Pfam" id="PF04452">
    <property type="entry name" value="Methyltrans_RNA"/>
    <property type="match status" value="1"/>
</dbReference>
<dbReference type="InterPro" id="IPR029028">
    <property type="entry name" value="Alpha/beta_knot_MTases"/>
</dbReference>
<accession>A0A381REH5</accession>
<evidence type="ECO:0000256" key="4">
    <source>
        <dbReference type="ARBA" id="ARBA00022490"/>
    </source>
</evidence>
<dbReference type="InterPro" id="IPR015947">
    <property type="entry name" value="PUA-like_sf"/>
</dbReference>
<evidence type="ECO:0000259" key="11">
    <source>
        <dbReference type="Pfam" id="PF04452"/>
    </source>
</evidence>
<feature type="domain" description="Ribosomal RNA small subunit methyltransferase E PUA-like" evidence="12">
    <location>
        <begin position="18"/>
        <end position="64"/>
    </location>
</feature>
<name>A0A381REH5_9ZZZZ</name>
<dbReference type="PANTHER" id="PTHR30027:SF3">
    <property type="entry name" value="16S RRNA (URACIL(1498)-N(3))-METHYLTRANSFERASE"/>
    <property type="match status" value="1"/>
</dbReference>
<evidence type="ECO:0000256" key="5">
    <source>
        <dbReference type="ARBA" id="ARBA00022552"/>
    </source>
</evidence>
<evidence type="ECO:0000256" key="2">
    <source>
        <dbReference type="ARBA" id="ARBA00005528"/>
    </source>
</evidence>